<feature type="repeat" description="WD" evidence="7">
    <location>
        <begin position="61"/>
        <end position="102"/>
    </location>
</feature>
<dbReference type="GO" id="GO:0007165">
    <property type="term" value="P:signal transduction"/>
    <property type="evidence" value="ECO:0007669"/>
    <property type="project" value="UniProtKB-KW"/>
</dbReference>
<evidence type="ECO:0000256" key="6">
    <source>
        <dbReference type="ARBA" id="ARBA00023224"/>
    </source>
</evidence>
<dbReference type="InterPro" id="IPR015943">
    <property type="entry name" value="WD40/YVTN_repeat-like_dom_sf"/>
</dbReference>
<dbReference type="AlphaFoldDB" id="A0AA36EA86"/>
<comment type="subunit">
    <text evidence="3">G proteins are composed of 3 units, alpha, beta and gamma.</text>
</comment>
<dbReference type="Proteomes" id="UP001177003">
    <property type="component" value="Chromosome 5"/>
</dbReference>
<evidence type="ECO:0000256" key="4">
    <source>
        <dbReference type="ARBA" id="ARBA00022574"/>
    </source>
</evidence>
<keyword evidence="6" id="KW-0807">Transducer</keyword>
<proteinExistence type="inferred from homology"/>
<dbReference type="PROSITE" id="PS00678">
    <property type="entry name" value="WD_REPEATS_1"/>
    <property type="match status" value="1"/>
</dbReference>
<sequence>MSVAELKERHTAATETLNSLKERLRERRLQLLDTDVASYARAQGKTAIALGPTDLVCCRILQGHTGKVYSLDWTPEKNRIVSASQDGRLIVWNALTSQKTHAIKLPCAWVMACAFSPSGQSVACGGLDSVCSIFNLNSPLDKDGNIPVSRMLSGHKGYVSSCQYVPDDDTRLITGSGDQTCVLWDITTGLRTSVFGGEFQSGHTADVVSLSINGSNSRMFVSGSCDATARLWDTRVASRAVRTFQGHQGDVNSVKFFPDGNRFGTGSDDGTCRLFDIRTGHQLQVYTHPQQDDNKPDVTSIAFSISGRLLFASYSNGDCFVWDTLLAEVVLNLGTLQNSHEARVSCLGLSADGSALCTGSWDTSLKIWAFGGHRTVI</sequence>
<accession>A0AA36EA86</accession>
<dbReference type="EMBL" id="OX465081">
    <property type="protein sequence ID" value="CAI9286765.1"/>
    <property type="molecule type" value="Genomic_DNA"/>
</dbReference>
<dbReference type="SUPFAM" id="SSF50978">
    <property type="entry name" value="WD40 repeat-like"/>
    <property type="match status" value="1"/>
</dbReference>
<dbReference type="PRINTS" id="PR00319">
    <property type="entry name" value="GPROTEINB"/>
</dbReference>
<feature type="repeat" description="WD" evidence="7">
    <location>
        <begin position="200"/>
        <end position="242"/>
    </location>
</feature>
<evidence type="ECO:0000256" key="7">
    <source>
        <dbReference type="PROSITE-ProRule" id="PRU00221"/>
    </source>
</evidence>
<keyword evidence="9" id="KW-1185">Reference proteome</keyword>
<comment type="function">
    <text evidence="1">Guanine nucleotide-binding proteins (G proteins) are involved as a modulator or transducer in various transmembrane signaling systems. The beta and gamma chains are required for the GTPase activity, for replacement of GDP by GTP, and for G protein-effector interaction.</text>
</comment>
<dbReference type="PANTHER" id="PTHR19850">
    <property type="entry name" value="GUANINE NUCLEOTIDE-BINDING PROTEIN BETA G PROTEIN BETA"/>
    <property type="match status" value="1"/>
</dbReference>
<organism evidence="8 9">
    <name type="scientific">Lactuca saligna</name>
    <name type="common">Willowleaf lettuce</name>
    <dbReference type="NCBI Taxonomy" id="75948"/>
    <lineage>
        <taxon>Eukaryota</taxon>
        <taxon>Viridiplantae</taxon>
        <taxon>Streptophyta</taxon>
        <taxon>Embryophyta</taxon>
        <taxon>Tracheophyta</taxon>
        <taxon>Spermatophyta</taxon>
        <taxon>Magnoliopsida</taxon>
        <taxon>eudicotyledons</taxon>
        <taxon>Gunneridae</taxon>
        <taxon>Pentapetalae</taxon>
        <taxon>asterids</taxon>
        <taxon>campanulids</taxon>
        <taxon>Asterales</taxon>
        <taxon>Asteraceae</taxon>
        <taxon>Cichorioideae</taxon>
        <taxon>Cichorieae</taxon>
        <taxon>Lactucinae</taxon>
        <taxon>Lactuca</taxon>
    </lineage>
</organism>
<evidence type="ECO:0000313" key="9">
    <source>
        <dbReference type="Proteomes" id="UP001177003"/>
    </source>
</evidence>
<dbReference type="InterPro" id="IPR016346">
    <property type="entry name" value="G-protein_beta_1-5"/>
</dbReference>
<gene>
    <name evidence="8" type="ORF">LSALG_LOCUS26167</name>
</gene>
<evidence type="ECO:0000256" key="1">
    <source>
        <dbReference type="ARBA" id="ARBA00002002"/>
    </source>
</evidence>
<dbReference type="PIRSF" id="PIRSF002394">
    <property type="entry name" value="GN-bd_beta"/>
    <property type="match status" value="1"/>
</dbReference>
<evidence type="ECO:0000256" key="5">
    <source>
        <dbReference type="ARBA" id="ARBA00022737"/>
    </source>
</evidence>
<dbReference type="SMART" id="SM00320">
    <property type="entry name" value="WD40"/>
    <property type="match status" value="7"/>
</dbReference>
<reference evidence="8" key="1">
    <citation type="submission" date="2023-04" db="EMBL/GenBank/DDBJ databases">
        <authorList>
            <person name="Vijverberg K."/>
            <person name="Xiong W."/>
            <person name="Schranz E."/>
        </authorList>
    </citation>
    <scope>NUCLEOTIDE SEQUENCE</scope>
</reference>
<dbReference type="InterPro" id="IPR019775">
    <property type="entry name" value="WD40_repeat_CS"/>
</dbReference>
<dbReference type="PROSITE" id="PS50082">
    <property type="entry name" value="WD_REPEATS_2"/>
    <property type="match status" value="5"/>
</dbReference>
<dbReference type="GO" id="GO:0005886">
    <property type="term" value="C:plasma membrane"/>
    <property type="evidence" value="ECO:0007669"/>
    <property type="project" value="UniProtKB-ARBA"/>
</dbReference>
<dbReference type="InterPro" id="IPR020472">
    <property type="entry name" value="WD40_PAC1"/>
</dbReference>
<dbReference type="CDD" id="cd00200">
    <property type="entry name" value="WD40"/>
    <property type="match status" value="1"/>
</dbReference>
<dbReference type="Pfam" id="PF25391">
    <property type="entry name" value="WD40_Gbeta"/>
    <property type="match status" value="1"/>
</dbReference>
<feature type="repeat" description="WD" evidence="7">
    <location>
        <begin position="337"/>
        <end position="368"/>
    </location>
</feature>
<keyword evidence="4 7" id="KW-0853">WD repeat</keyword>
<evidence type="ECO:0000256" key="2">
    <source>
        <dbReference type="ARBA" id="ARBA00009768"/>
    </source>
</evidence>
<evidence type="ECO:0000256" key="3">
    <source>
        <dbReference type="ARBA" id="ARBA00011581"/>
    </source>
</evidence>
<dbReference type="PRINTS" id="PR00320">
    <property type="entry name" value="GPROTEINBRPT"/>
</dbReference>
<dbReference type="PROSITE" id="PS50294">
    <property type="entry name" value="WD_REPEATS_REGION"/>
    <property type="match status" value="5"/>
</dbReference>
<protein>
    <recommendedName>
        <fullName evidence="10">Guanine nucleotide-binding protein subunit beta</fullName>
    </recommendedName>
</protein>
<dbReference type="FunFam" id="2.130.10.10:FF:000580">
    <property type="entry name" value="Guanine nucleotide-binding protein subunit beta"/>
    <property type="match status" value="1"/>
</dbReference>
<dbReference type="InterPro" id="IPR036322">
    <property type="entry name" value="WD40_repeat_dom_sf"/>
</dbReference>
<evidence type="ECO:0000313" key="8">
    <source>
        <dbReference type="EMBL" id="CAI9286765.1"/>
    </source>
</evidence>
<feature type="repeat" description="WD" evidence="7">
    <location>
        <begin position="244"/>
        <end position="285"/>
    </location>
</feature>
<dbReference type="InterPro" id="IPR001632">
    <property type="entry name" value="WD40_G-protein_beta-like"/>
</dbReference>
<comment type="similarity">
    <text evidence="2">Belongs to the WD repeat G protein beta family.</text>
</comment>
<dbReference type="InterPro" id="IPR001680">
    <property type="entry name" value="WD40_rpt"/>
</dbReference>
<evidence type="ECO:0008006" key="10">
    <source>
        <dbReference type="Google" id="ProtNLM"/>
    </source>
</evidence>
<dbReference type="Gene3D" id="2.130.10.10">
    <property type="entry name" value="YVTN repeat-like/Quinoprotein amine dehydrogenase"/>
    <property type="match status" value="1"/>
</dbReference>
<keyword evidence="5" id="KW-0677">Repeat</keyword>
<name>A0AA36EA86_LACSI</name>
<feature type="repeat" description="WD" evidence="7">
    <location>
        <begin position="152"/>
        <end position="194"/>
    </location>
</feature>